<proteinExistence type="predicted"/>
<dbReference type="EMBL" id="JAUNZN010000003">
    <property type="protein sequence ID" value="KAK4823823.1"/>
    <property type="molecule type" value="Genomic_DNA"/>
</dbReference>
<evidence type="ECO:0000313" key="3">
    <source>
        <dbReference type="Proteomes" id="UP001333110"/>
    </source>
</evidence>
<evidence type="ECO:0000256" key="1">
    <source>
        <dbReference type="SAM" id="MobiDB-lite"/>
    </source>
</evidence>
<comment type="caution">
    <text evidence="2">The sequence shown here is derived from an EMBL/GenBank/DDBJ whole genome shotgun (WGS) entry which is preliminary data.</text>
</comment>
<feature type="region of interest" description="Disordered" evidence="1">
    <location>
        <begin position="79"/>
        <end position="105"/>
    </location>
</feature>
<gene>
    <name evidence="2" type="ORF">QYF61_006669</name>
</gene>
<feature type="region of interest" description="Disordered" evidence="1">
    <location>
        <begin position="507"/>
        <end position="534"/>
    </location>
</feature>
<name>A0AAN7PBW3_MYCAM</name>
<dbReference type="Proteomes" id="UP001333110">
    <property type="component" value="Unassembled WGS sequence"/>
</dbReference>
<feature type="region of interest" description="Disordered" evidence="1">
    <location>
        <begin position="169"/>
        <end position="188"/>
    </location>
</feature>
<accession>A0AAN7PBW3</accession>
<organism evidence="2 3">
    <name type="scientific">Mycteria americana</name>
    <name type="common">Wood stork</name>
    <dbReference type="NCBI Taxonomy" id="33587"/>
    <lineage>
        <taxon>Eukaryota</taxon>
        <taxon>Metazoa</taxon>
        <taxon>Chordata</taxon>
        <taxon>Craniata</taxon>
        <taxon>Vertebrata</taxon>
        <taxon>Euteleostomi</taxon>
        <taxon>Archelosauria</taxon>
        <taxon>Archosauria</taxon>
        <taxon>Dinosauria</taxon>
        <taxon>Saurischia</taxon>
        <taxon>Theropoda</taxon>
        <taxon>Coelurosauria</taxon>
        <taxon>Aves</taxon>
        <taxon>Neognathae</taxon>
        <taxon>Neoaves</taxon>
        <taxon>Aequornithes</taxon>
        <taxon>Ciconiiformes</taxon>
        <taxon>Ciconiidae</taxon>
        <taxon>Mycteria</taxon>
    </lineage>
</organism>
<keyword evidence="3" id="KW-1185">Reference proteome</keyword>
<dbReference type="AlphaFoldDB" id="A0AAN7PBW3"/>
<reference evidence="2 3" key="1">
    <citation type="journal article" date="2023" name="J. Hered.">
        <title>Chromosome-level genome of the wood stork (Mycteria americana) provides insight into avian chromosome evolution.</title>
        <authorList>
            <person name="Flamio R. Jr."/>
            <person name="Ramstad K.M."/>
        </authorList>
    </citation>
    <scope>NUCLEOTIDE SEQUENCE [LARGE SCALE GENOMIC DNA]</scope>
    <source>
        <strain evidence="2">JAX WOST 10</strain>
    </source>
</reference>
<feature type="compositionally biased region" description="Basic and acidic residues" evidence="1">
    <location>
        <begin position="514"/>
        <end position="534"/>
    </location>
</feature>
<evidence type="ECO:0000313" key="2">
    <source>
        <dbReference type="EMBL" id="KAK4823823.1"/>
    </source>
</evidence>
<feature type="compositionally biased region" description="Basic and acidic residues" evidence="1">
    <location>
        <begin position="79"/>
        <end position="90"/>
    </location>
</feature>
<sequence>MDEGQVEEQAVKLAGSWRATMTVGCNVTSPRSAAVEQAVNRGEEALGSGCPDQRRKLMSHGVFGDVEIKRRIEKLEAGKRKRTSEIRDMENEGEISSRTPTPKTKLWDRQQNFSGLVVIYVPHTQEIPSPEGLSSGLSRQLGCSSAGGIHPFKVTLVLLGKLQPRHRLPRQTPCACPQEQDPSAAGCKTNTTQLRKAKGDTRKHLQLKKGSFPNTVLSKAVLSCLFFSGLAPEVFEVTESLNVFHKAPFSCDSTNRDFTLTTHKTMSGVHLYHLGPSGQERYSQTGEYPLKTTKVVRGLEYVAYEERVKQLLSSATWRKDLEPNPLHSCTGKGLEAMTYPVNTDLLGGLAPGLNPTTLIGTVCLTWDYIGAHALTLEVLLSYMPGDFKKPKVNVFPVWLTTSQKKPSPMEGTMVGSKLPPSLRCPQEPEQSPSKLAILKHKLQELAKPFFLLTDLAYPSSKYPSCTKDLTYTSFIKFFHIYDLGLLWGELLDLELASSYSPEEQFYNSMSGDDCVPRKEPATASVRRELTRPDT</sequence>
<protein>
    <submittedName>
        <fullName evidence="2">Uncharacterized protein</fullName>
    </submittedName>
</protein>